<comment type="caution">
    <text evidence="6">The sequence shown here is derived from an EMBL/GenBank/DDBJ whole genome shotgun (WGS) entry which is preliminary data.</text>
</comment>
<organism evidence="6">
    <name type="scientific">Salmonella enterica</name>
    <name type="common">Salmonella choleraesuis</name>
    <dbReference type="NCBI Taxonomy" id="28901"/>
    <lineage>
        <taxon>Bacteria</taxon>
        <taxon>Pseudomonadati</taxon>
        <taxon>Pseudomonadota</taxon>
        <taxon>Gammaproteobacteria</taxon>
        <taxon>Enterobacterales</taxon>
        <taxon>Enterobacteriaceae</taxon>
        <taxon>Salmonella</taxon>
    </lineage>
</organism>
<evidence type="ECO:0000256" key="3">
    <source>
        <dbReference type="ARBA" id="ARBA00022679"/>
    </source>
</evidence>
<accession>A0A749C0W0</accession>
<dbReference type="InterPro" id="IPR016039">
    <property type="entry name" value="Thiolase-like"/>
</dbReference>
<dbReference type="CDD" id="cd00834">
    <property type="entry name" value="KAS_I_II"/>
    <property type="match status" value="1"/>
</dbReference>
<reference evidence="6" key="1">
    <citation type="journal article" date="2018" name="Genome Biol.">
        <title>SKESA: strategic k-mer extension for scrupulous assemblies.</title>
        <authorList>
            <person name="Souvorov A."/>
            <person name="Agarwala R."/>
            <person name="Lipman D.J."/>
        </authorList>
    </citation>
    <scope>NUCLEOTIDE SEQUENCE</scope>
    <source>
        <strain evidence="6">MA.GW_S01999-08</strain>
    </source>
</reference>
<dbReference type="UniPathway" id="UPA00094"/>
<evidence type="ECO:0000256" key="2">
    <source>
        <dbReference type="ARBA" id="ARBA00008467"/>
    </source>
</evidence>
<reference evidence="6" key="2">
    <citation type="submission" date="2020-02" db="EMBL/GenBank/DDBJ databases">
        <authorList>
            <consortium name="NCBI Pathogen Detection Project"/>
        </authorList>
    </citation>
    <scope>NUCLEOTIDE SEQUENCE</scope>
    <source>
        <strain evidence="6">MA.GW_S01999-08</strain>
    </source>
</reference>
<dbReference type="PANTHER" id="PTHR11712:SF336">
    <property type="entry name" value="3-OXOACYL-[ACYL-CARRIER-PROTEIN] SYNTHASE, MITOCHONDRIAL"/>
    <property type="match status" value="1"/>
</dbReference>
<dbReference type="PROSITE" id="PS00606">
    <property type="entry name" value="KS3_1"/>
    <property type="match status" value="1"/>
</dbReference>
<evidence type="ECO:0000313" key="6">
    <source>
        <dbReference type="EMBL" id="HAF5506686.1"/>
    </source>
</evidence>
<dbReference type="InterPro" id="IPR020841">
    <property type="entry name" value="PKS_Beta-ketoAc_synthase_dom"/>
</dbReference>
<dbReference type="InterPro" id="IPR000794">
    <property type="entry name" value="Beta-ketoacyl_synthase"/>
</dbReference>
<dbReference type="InterPro" id="IPR014030">
    <property type="entry name" value="Ketoacyl_synth_N"/>
</dbReference>
<dbReference type="InterPro" id="IPR014031">
    <property type="entry name" value="Ketoacyl_synth_C"/>
</dbReference>
<proteinExistence type="inferred from homology"/>
<dbReference type="Pfam" id="PF02801">
    <property type="entry name" value="Ketoacyl-synt_C"/>
    <property type="match status" value="1"/>
</dbReference>
<dbReference type="EMBL" id="DAAVNH010000012">
    <property type="protein sequence ID" value="HAF5506686.1"/>
    <property type="molecule type" value="Genomic_DNA"/>
</dbReference>
<dbReference type="InterPro" id="IPR018201">
    <property type="entry name" value="Ketoacyl_synth_AS"/>
</dbReference>
<feature type="domain" description="Ketosynthase family 3 (KS3)" evidence="5">
    <location>
        <begin position="5"/>
        <end position="413"/>
    </location>
</feature>
<dbReference type="GO" id="GO:0004315">
    <property type="term" value="F:3-oxoacyl-[acyl-carrier-protein] synthase activity"/>
    <property type="evidence" value="ECO:0007669"/>
    <property type="project" value="InterPro"/>
</dbReference>
<sequence length="415" mass="45007">MSNAGRRVVITGYGSVTPLGMNASECWKSIIEQKLGFKYFDKSPLNIKTHFIGIIDNEPDLSFLPSALRRRLPRFAKLSLSAAHEAIISAFGNSLPSDFYDPYDCGVIMGSGWAGQDETSVLSEEYLRESLASPFSCFFGMLNIASAACSQYWQLKGYQNTVSAACATGTIAVGDAYEIIKNGKARMMLAGAGESLRTDFSVWSIDVLGALSSETYDINKASCPFSAYRNGFVLSEGAAVLCLEDMEYAKERKANILGEIKGYANFSDSYDLTTPANDCCAKVKTILKTLENAGLEPKDIDYINAHGTSTYLNDISETKALKMAFGKKIYDIPVSSTKSYSGHLISAAGSFESIICLQALENNLLPSTLNLAERDPLCDLDYVSEGHRIKKSDTALNLSFGFGGANAAIILKKVK</sequence>
<protein>
    <submittedName>
        <fullName evidence="6">Beta-ketoacyl-[acyl-carrier-protein] synthase family protein</fullName>
    </submittedName>
</protein>
<evidence type="ECO:0000256" key="1">
    <source>
        <dbReference type="ARBA" id="ARBA00005194"/>
    </source>
</evidence>
<evidence type="ECO:0000259" key="5">
    <source>
        <dbReference type="PROSITE" id="PS52004"/>
    </source>
</evidence>
<gene>
    <name evidence="6" type="ORF">G8C29_004336</name>
</gene>
<dbReference type="GO" id="GO:0006633">
    <property type="term" value="P:fatty acid biosynthetic process"/>
    <property type="evidence" value="ECO:0007669"/>
    <property type="project" value="UniProtKB-UniPathway"/>
</dbReference>
<evidence type="ECO:0000256" key="4">
    <source>
        <dbReference type="RuleBase" id="RU003694"/>
    </source>
</evidence>
<dbReference type="Pfam" id="PF00109">
    <property type="entry name" value="ketoacyl-synt"/>
    <property type="match status" value="1"/>
</dbReference>
<dbReference type="AlphaFoldDB" id="A0A749C0W0"/>
<comment type="similarity">
    <text evidence="2 4">Belongs to the thiolase-like superfamily. Beta-ketoacyl-ACP synthases family.</text>
</comment>
<name>A0A749C0W0_SALER</name>
<dbReference type="PANTHER" id="PTHR11712">
    <property type="entry name" value="POLYKETIDE SYNTHASE-RELATED"/>
    <property type="match status" value="1"/>
</dbReference>
<dbReference type="PROSITE" id="PS52004">
    <property type="entry name" value="KS3_2"/>
    <property type="match status" value="1"/>
</dbReference>
<dbReference type="SMART" id="SM00825">
    <property type="entry name" value="PKS_KS"/>
    <property type="match status" value="1"/>
</dbReference>
<keyword evidence="3 4" id="KW-0808">Transferase</keyword>
<comment type="pathway">
    <text evidence="1">Lipid metabolism; fatty acid biosynthesis.</text>
</comment>
<dbReference type="Gene3D" id="3.40.47.10">
    <property type="match status" value="1"/>
</dbReference>
<dbReference type="SUPFAM" id="SSF53901">
    <property type="entry name" value="Thiolase-like"/>
    <property type="match status" value="2"/>
</dbReference>